<protein>
    <recommendedName>
        <fullName evidence="5">Cobalamin biosynthesis protein CbiX</fullName>
    </recommendedName>
</protein>
<dbReference type="STRING" id="311410.LA5095_06172"/>
<reference evidence="4" key="1">
    <citation type="submission" date="2015-07" db="EMBL/GenBank/DDBJ databases">
        <authorList>
            <person name="Rodrigo-Torres Lidia"/>
            <person name="Arahal R.David."/>
        </authorList>
    </citation>
    <scope>NUCLEOTIDE SEQUENCE [LARGE SCALE GENOMIC DNA]</scope>
    <source>
        <strain evidence="4">CECT 5096</strain>
    </source>
</reference>
<dbReference type="EMBL" id="CXWC01000007">
    <property type="protein sequence ID" value="CTQ69762.1"/>
    <property type="molecule type" value="Genomic_DNA"/>
</dbReference>
<dbReference type="GO" id="GO:0046872">
    <property type="term" value="F:metal ion binding"/>
    <property type="evidence" value="ECO:0007669"/>
    <property type="project" value="UniProtKB-KW"/>
</dbReference>
<dbReference type="Gene3D" id="3.40.50.1400">
    <property type="match status" value="2"/>
</dbReference>
<dbReference type="Proteomes" id="UP000049983">
    <property type="component" value="Unassembled WGS sequence"/>
</dbReference>
<dbReference type="PANTHER" id="PTHR33542:SF3">
    <property type="entry name" value="SIROHYDROCHLORIN FERROCHELATASE, CHLOROPLASTIC"/>
    <property type="match status" value="1"/>
</dbReference>
<dbReference type="GO" id="GO:0016829">
    <property type="term" value="F:lyase activity"/>
    <property type="evidence" value="ECO:0007669"/>
    <property type="project" value="UniProtKB-KW"/>
</dbReference>
<keyword evidence="4" id="KW-1185">Reference proteome</keyword>
<gene>
    <name evidence="3" type="ORF">LA5096_02245</name>
</gene>
<sequence length="247" mass="26553">MSGTRSPSPKEPVTEALIVSHGQPSRPQAGEDHLNVLARQVARQLDGWVIRSATLAAPDTLERAIDACAGTPLVFPLFMTDGWFTQTALPARLANFSAYQLPPLGTLPELPGLTARMLCRAIERRNWLLEATDILIAAHGSPNGSRAARCTYRFATALRRVLPVRDIRTGFLEEPPHLASAAAGSHQQTVEIPFFAAPGGHVREDIPLALDSAGYQGVRLPCIGQAAFIPELIANSLRNASIRSEAA</sequence>
<evidence type="ECO:0000256" key="1">
    <source>
        <dbReference type="ARBA" id="ARBA00022723"/>
    </source>
</evidence>
<evidence type="ECO:0000313" key="3">
    <source>
        <dbReference type="EMBL" id="CTQ69762.1"/>
    </source>
</evidence>
<dbReference type="RefSeq" id="WP_055391791.1">
    <property type="nucleotide sequence ID" value="NZ_CXWA01000018.1"/>
</dbReference>
<evidence type="ECO:0008006" key="5">
    <source>
        <dbReference type="Google" id="ProtNLM"/>
    </source>
</evidence>
<evidence type="ECO:0000256" key="2">
    <source>
        <dbReference type="ARBA" id="ARBA00023239"/>
    </source>
</evidence>
<organism evidence="3 4">
    <name type="scientific">Roseibium album</name>
    <dbReference type="NCBI Taxonomy" id="311410"/>
    <lineage>
        <taxon>Bacteria</taxon>
        <taxon>Pseudomonadati</taxon>
        <taxon>Pseudomonadota</taxon>
        <taxon>Alphaproteobacteria</taxon>
        <taxon>Hyphomicrobiales</taxon>
        <taxon>Stappiaceae</taxon>
        <taxon>Roseibium</taxon>
    </lineage>
</organism>
<dbReference type="GeneID" id="97669636"/>
<dbReference type="PANTHER" id="PTHR33542">
    <property type="entry name" value="SIROHYDROCHLORIN FERROCHELATASE, CHLOROPLASTIC"/>
    <property type="match status" value="1"/>
</dbReference>
<dbReference type="InterPro" id="IPR050963">
    <property type="entry name" value="Sirohydro_Cobaltochel/CbiX"/>
</dbReference>
<dbReference type="CDD" id="cd03416">
    <property type="entry name" value="CbiX_SirB_N"/>
    <property type="match status" value="1"/>
</dbReference>
<evidence type="ECO:0000313" key="4">
    <source>
        <dbReference type="Proteomes" id="UP000049983"/>
    </source>
</evidence>
<dbReference type="OrthoDB" id="7346027at2"/>
<dbReference type="InterPro" id="IPR002762">
    <property type="entry name" value="CbiX-like"/>
</dbReference>
<accession>A0A0M7A5M2</accession>
<keyword evidence="1" id="KW-0479">Metal-binding</keyword>
<keyword evidence="2" id="KW-0456">Lyase</keyword>
<proteinExistence type="predicted"/>
<name>A0A0M7A5M2_9HYPH</name>
<dbReference type="Pfam" id="PF01903">
    <property type="entry name" value="CbiX"/>
    <property type="match status" value="1"/>
</dbReference>
<dbReference type="AlphaFoldDB" id="A0A0M7A5M2"/>
<dbReference type="SUPFAM" id="SSF53800">
    <property type="entry name" value="Chelatase"/>
    <property type="match status" value="1"/>
</dbReference>